<dbReference type="Proteomes" id="UP000216682">
    <property type="component" value="Unassembled WGS sequence"/>
</dbReference>
<proteinExistence type="predicted"/>
<dbReference type="CDD" id="cd03808">
    <property type="entry name" value="GT4_CapM-like"/>
    <property type="match status" value="1"/>
</dbReference>
<feature type="domain" description="Glycosyltransferase subfamily 4-like N-terminal" evidence="2">
    <location>
        <begin position="22"/>
        <end position="171"/>
    </location>
</feature>
<dbReference type="PANTHER" id="PTHR45947:SF3">
    <property type="entry name" value="SULFOQUINOVOSYL TRANSFERASE SQD2"/>
    <property type="match status" value="1"/>
</dbReference>
<evidence type="ECO:0000313" key="4">
    <source>
        <dbReference type="Proteomes" id="UP000216682"/>
    </source>
</evidence>
<dbReference type="InterPro" id="IPR028098">
    <property type="entry name" value="Glyco_trans_4-like_N"/>
</dbReference>
<evidence type="ECO:0000313" key="3">
    <source>
        <dbReference type="EMBL" id="OZT78619.1"/>
    </source>
</evidence>
<dbReference type="GO" id="GO:0016757">
    <property type="term" value="F:glycosyltransferase activity"/>
    <property type="evidence" value="ECO:0007669"/>
    <property type="project" value="InterPro"/>
</dbReference>
<comment type="caution">
    <text evidence="3">The sequence shown here is derived from an EMBL/GenBank/DDBJ whole genome shotgun (WGS) entry which is preliminary data.</text>
</comment>
<dbReference type="SUPFAM" id="SSF53756">
    <property type="entry name" value="UDP-Glycosyltransferase/glycogen phosphorylase"/>
    <property type="match status" value="1"/>
</dbReference>
<reference evidence="3 4" key="1">
    <citation type="submission" date="2017-07" db="EMBL/GenBank/DDBJ databases">
        <title>Shotgun whole genome sequences of three halophilic bacterial isolates.</title>
        <authorList>
            <person name="Pozzo T."/>
            <person name="Higdon S.M."/>
            <person name="Quillaguaman J."/>
        </authorList>
    </citation>
    <scope>NUCLEOTIDE SEQUENCE [LARGE SCALE GENOMIC DNA]</scope>
    <source>
        <strain evidence="3 4">BU-1</strain>
    </source>
</reference>
<dbReference type="Gene3D" id="3.40.50.2000">
    <property type="entry name" value="Glycogen Phosphorylase B"/>
    <property type="match status" value="2"/>
</dbReference>
<sequence>MEVILMKKLVQGVTSSLSLLFIKEQVEYIRGNGFEVKVVCNDEAVNANARMPVDHIPFDREINLRNDPINLYRLYMYLRRESPDIINFGTPKAGLLGMIAGYLSGVETRIYIQRGLRLETVSGMKKMILYMTEKIACTLSTHVMVISDSLEREVIRRRLVRPRKIVRIGRGSSSGINLERFSPEVVEREKVESLAERLGIQPSDFIIGYVGRIAGDKGSNELIEAFATLSDAYPNIKLLIIGDFEAGDPIEDVHRKTITNHDRIIREPYTDKPEHYYMLMDLFVLPTYREGFSNVSIEAQAMGVPVITFDATGARDTIDPGTTGLIVPSNDARGIEASLELLMNDDEKRREMSKNAPKFIRTHFDRKHMHEQLLAFYNTL</sequence>
<accession>A0A265EAK6</accession>
<dbReference type="AlphaFoldDB" id="A0A265EAK6"/>
<feature type="domain" description="Glycosyl transferase family 1" evidence="1">
    <location>
        <begin position="195"/>
        <end position="358"/>
    </location>
</feature>
<dbReference type="Pfam" id="PF13439">
    <property type="entry name" value="Glyco_transf_4"/>
    <property type="match status" value="1"/>
</dbReference>
<organism evidence="3 4">
    <name type="scientific">Salinicoccus roseus</name>
    <dbReference type="NCBI Taxonomy" id="45670"/>
    <lineage>
        <taxon>Bacteria</taxon>
        <taxon>Bacillati</taxon>
        <taxon>Bacillota</taxon>
        <taxon>Bacilli</taxon>
        <taxon>Bacillales</taxon>
        <taxon>Staphylococcaceae</taxon>
        <taxon>Salinicoccus</taxon>
    </lineage>
</organism>
<dbReference type="EMBL" id="NPEZ01000001">
    <property type="protein sequence ID" value="OZT78619.1"/>
    <property type="molecule type" value="Genomic_DNA"/>
</dbReference>
<dbReference type="InterPro" id="IPR001296">
    <property type="entry name" value="Glyco_trans_1"/>
</dbReference>
<evidence type="ECO:0000259" key="1">
    <source>
        <dbReference type="Pfam" id="PF00534"/>
    </source>
</evidence>
<name>A0A265EAK6_9STAP</name>
<protein>
    <submittedName>
        <fullName evidence="3">Glycosyltransferase family 1 protein</fullName>
    </submittedName>
</protein>
<dbReference type="Pfam" id="PF00534">
    <property type="entry name" value="Glycos_transf_1"/>
    <property type="match status" value="1"/>
</dbReference>
<gene>
    <name evidence="3" type="ORF">CFN03_04895</name>
</gene>
<dbReference type="PANTHER" id="PTHR45947">
    <property type="entry name" value="SULFOQUINOVOSYL TRANSFERASE SQD2"/>
    <property type="match status" value="1"/>
</dbReference>
<dbReference type="InterPro" id="IPR050194">
    <property type="entry name" value="Glycosyltransferase_grp1"/>
</dbReference>
<keyword evidence="3" id="KW-0808">Transferase</keyword>
<evidence type="ECO:0000259" key="2">
    <source>
        <dbReference type="Pfam" id="PF13439"/>
    </source>
</evidence>